<gene>
    <name evidence="2" type="ORF">FA10DRAFT_281462</name>
</gene>
<feature type="transmembrane region" description="Helical" evidence="1">
    <location>
        <begin position="90"/>
        <end position="111"/>
    </location>
</feature>
<accession>A0A316YEF7</accession>
<protein>
    <recommendedName>
        <fullName evidence="4">Transmembrane protein</fullName>
    </recommendedName>
</protein>
<feature type="transmembrane region" description="Helical" evidence="1">
    <location>
        <begin position="245"/>
        <end position="263"/>
    </location>
</feature>
<dbReference type="AlphaFoldDB" id="A0A316YEF7"/>
<keyword evidence="1" id="KW-1133">Transmembrane helix</keyword>
<organism evidence="2 3">
    <name type="scientific">Acaromyces ingoldii</name>
    <dbReference type="NCBI Taxonomy" id="215250"/>
    <lineage>
        <taxon>Eukaryota</taxon>
        <taxon>Fungi</taxon>
        <taxon>Dikarya</taxon>
        <taxon>Basidiomycota</taxon>
        <taxon>Ustilaginomycotina</taxon>
        <taxon>Exobasidiomycetes</taxon>
        <taxon>Exobasidiales</taxon>
        <taxon>Cryptobasidiaceae</taxon>
        <taxon>Acaromyces</taxon>
    </lineage>
</organism>
<name>A0A316YEF7_9BASI</name>
<feature type="transmembrane region" description="Helical" evidence="1">
    <location>
        <begin position="118"/>
        <end position="145"/>
    </location>
</feature>
<keyword evidence="1" id="KW-0472">Membrane</keyword>
<feature type="transmembrane region" description="Helical" evidence="1">
    <location>
        <begin position="57"/>
        <end position="78"/>
    </location>
</feature>
<evidence type="ECO:0000313" key="2">
    <source>
        <dbReference type="EMBL" id="PWN87960.1"/>
    </source>
</evidence>
<reference evidence="2" key="1">
    <citation type="journal article" date="2018" name="Mol. Biol. Evol.">
        <title>Broad Genomic Sampling Reveals a Smut Pathogenic Ancestry of the Fungal Clade Ustilaginomycotina.</title>
        <authorList>
            <person name="Kijpornyongpan T."/>
            <person name="Mondo S.J."/>
            <person name="Barry K."/>
            <person name="Sandor L."/>
            <person name="Lee J."/>
            <person name="Lipzen A."/>
            <person name="Pangilinan J."/>
            <person name="LaButti K."/>
            <person name="Hainaut M."/>
            <person name="Henrissat B."/>
            <person name="Grigoriev I.V."/>
            <person name="Spatafora J.W."/>
            <person name="Aime M.C."/>
        </authorList>
    </citation>
    <scope>NUCLEOTIDE SEQUENCE [LARGE SCALE GENOMIC DNA]</scope>
    <source>
        <strain evidence="2">MCA 4198</strain>
    </source>
</reference>
<evidence type="ECO:0008006" key="4">
    <source>
        <dbReference type="Google" id="ProtNLM"/>
    </source>
</evidence>
<evidence type="ECO:0000313" key="3">
    <source>
        <dbReference type="Proteomes" id="UP000245768"/>
    </source>
</evidence>
<proteinExistence type="predicted"/>
<dbReference type="GeneID" id="37045610"/>
<dbReference type="RefSeq" id="XP_025375158.1">
    <property type="nucleotide sequence ID" value="XM_025523694.1"/>
</dbReference>
<keyword evidence="1" id="KW-0812">Transmembrane</keyword>
<sequence length="305" mass="33192">MADDGGVKLLWEEQVALYTLISTCSCVVLELVAHLFKDFAILARLRARPVSSVHMAAVLLALQRLFALFFFVAAFSLSTHPASCVLSFRATMVATALVSASSLLSCVVKTASALESSFVGLVCIAVAATVSVASSLIWCAVLGSVRVTQLAETPPPSSFYVGSCQLDTSGAAWVSAQLAASIALLVVLVWLETISFLTWLEGLQHPSLVPSDVILRYLTHVSHLATFMAFDIFSLVWLLTHQRSGSMFMTAVYIHVFACLVYGPRQLERFHDATNEERAHAAEVFERDRESWSIKTHRPATVAPL</sequence>
<dbReference type="EMBL" id="KZ819639">
    <property type="protein sequence ID" value="PWN87960.1"/>
    <property type="molecule type" value="Genomic_DNA"/>
</dbReference>
<keyword evidence="3" id="KW-1185">Reference proteome</keyword>
<feature type="transmembrane region" description="Helical" evidence="1">
    <location>
        <begin position="221"/>
        <end position="239"/>
    </location>
</feature>
<dbReference type="InParanoid" id="A0A316YEF7"/>
<evidence type="ECO:0000256" key="1">
    <source>
        <dbReference type="SAM" id="Phobius"/>
    </source>
</evidence>
<dbReference type="Proteomes" id="UP000245768">
    <property type="component" value="Unassembled WGS sequence"/>
</dbReference>
<feature type="transmembrane region" description="Helical" evidence="1">
    <location>
        <begin position="15"/>
        <end position="36"/>
    </location>
</feature>
<feature type="transmembrane region" description="Helical" evidence="1">
    <location>
        <begin position="178"/>
        <end position="200"/>
    </location>
</feature>